<dbReference type="Proteomes" id="UP000186955">
    <property type="component" value="Unassembled WGS sequence"/>
</dbReference>
<organism evidence="1 2">
    <name type="scientific">Penicillium subrubescens</name>
    <dbReference type="NCBI Taxonomy" id="1316194"/>
    <lineage>
        <taxon>Eukaryota</taxon>
        <taxon>Fungi</taxon>
        <taxon>Dikarya</taxon>
        <taxon>Ascomycota</taxon>
        <taxon>Pezizomycotina</taxon>
        <taxon>Eurotiomycetes</taxon>
        <taxon>Eurotiomycetidae</taxon>
        <taxon>Eurotiales</taxon>
        <taxon>Aspergillaceae</taxon>
        <taxon>Penicillium</taxon>
    </lineage>
</organism>
<sequence length="50" mass="6171">MLLLIIAEYKAAHPPKWIFYAWMVPYYWRDHLDQMKVLKAIRHKISEIWG</sequence>
<dbReference type="AlphaFoldDB" id="A0A1Q5UP36"/>
<accession>A0A1Q5UP36</accession>
<gene>
    <name evidence="1" type="ORF">PENSUB_11</name>
</gene>
<keyword evidence="2" id="KW-1185">Reference proteome</keyword>
<evidence type="ECO:0000313" key="2">
    <source>
        <dbReference type="Proteomes" id="UP000186955"/>
    </source>
</evidence>
<evidence type="ECO:0000313" key="1">
    <source>
        <dbReference type="EMBL" id="OKP14248.1"/>
    </source>
</evidence>
<dbReference type="EMBL" id="MNBE01000104">
    <property type="protein sequence ID" value="OKP14248.1"/>
    <property type="molecule type" value="Genomic_DNA"/>
</dbReference>
<name>A0A1Q5UP36_9EURO</name>
<protein>
    <submittedName>
        <fullName evidence="1">Uncharacterized protein</fullName>
    </submittedName>
</protein>
<comment type="caution">
    <text evidence="1">The sequence shown here is derived from an EMBL/GenBank/DDBJ whole genome shotgun (WGS) entry which is preliminary data.</text>
</comment>
<reference evidence="1 2" key="1">
    <citation type="submission" date="2016-10" db="EMBL/GenBank/DDBJ databases">
        <title>Genome sequence of the ascomycete fungus Penicillium subrubescens.</title>
        <authorList>
            <person name="De Vries R.P."/>
            <person name="Peng M."/>
            <person name="Dilokpimol A."/>
            <person name="Hilden K."/>
            <person name="Makela M.R."/>
            <person name="Grigoriev I."/>
            <person name="Riley R."/>
            <person name="Granchi Z."/>
        </authorList>
    </citation>
    <scope>NUCLEOTIDE SEQUENCE [LARGE SCALE GENOMIC DNA]</scope>
    <source>
        <strain evidence="1 2">CBS 132785</strain>
    </source>
</reference>
<proteinExistence type="predicted"/>